<feature type="transmembrane region" description="Helical" evidence="2">
    <location>
        <begin position="37"/>
        <end position="57"/>
    </location>
</feature>
<protein>
    <submittedName>
        <fullName evidence="3">Uncharacterized protein</fullName>
    </submittedName>
</protein>
<reference evidence="3 4" key="1">
    <citation type="submission" date="2022-02" db="EMBL/GenBank/DDBJ databases">
        <title>Paenibacillus sp. MBLB1776 Whole Genome Shotgun Sequencing.</title>
        <authorList>
            <person name="Hwang C.Y."/>
            <person name="Cho E.-S."/>
            <person name="Seo M.-J."/>
        </authorList>
    </citation>
    <scope>NUCLEOTIDE SEQUENCE [LARGE SCALE GENOMIC DNA]</scope>
    <source>
        <strain evidence="3 4">MBLB1776</strain>
    </source>
</reference>
<evidence type="ECO:0000256" key="1">
    <source>
        <dbReference type="SAM" id="MobiDB-lite"/>
    </source>
</evidence>
<keyword evidence="4" id="KW-1185">Reference proteome</keyword>
<dbReference type="EMBL" id="CP130318">
    <property type="protein sequence ID" value="WNQ10077.1"/>
    <property type="molecule type" value="Genomic_DNA"/>
</dbReference>
<dbReference type="Proteomes" id="UP001305702">
    <property type="component" value="Chromosome"/>
</dbReference>
<keyword evidence="2" id="KW-0472">Membrane</keyword>
<organism evidence="3 4">
    <name type="scientific">Paenibacillus aurantius</name>
    <dbReference type="NCBI Taxonomy" id="2918900"/>
    <lineage>
        <taxon>Bacteria</taxon>
        <taxon>Bacillati</taxon>
        <taxon>Bacillota</taxon>
        <taxon>Bacilli</taxon>
        <taxon>Bacillales</taxon>
        <taxon>Paenibacillaceae</taxon>
        <taxon>Paenibacillus</taxon>
    </lineage>
</organism>
<accession>A0AA96RDS0</accession>
<feature type="region of interest" description="Disordered" evidence="1">
    <location>
        <begin position="1"/>
        <end position="32"/>
    </location>
</feature>
<gene>
    <name evidence="3" type="ORF">MJA45_20980</name>
</gene>
<name>A0AA96RDS0_9BACL</name>
<proteinExistence type="predicted"/>
<feature type="transmembrane region" description="Helical" evidence="2">
    <location>
        <begin position="86"/>
        <end position="112"/>
    </location>
</feature>
<dbReference type="KEGG" id="paun:MJA45_20980"/>
<dbReference type="RefSeq" id="WP_315603851.1">
    <property type="nucleotide sequence ID" value="NZ_CP130318.1"/>
</dbReference>
<evidence type="ECO:0000313" key="3">
    <source>
        <dbReference type="EMBL" id="WNQ10077.1"/>
    </source>
</evidence>
<sequence>MHNEPSGRDDSKSPWGGNGGHSGPAGDEGRKHSGPGLASLIVGSVMMAGFFTLLVYMGTLISSELPAGSPIDPRQLVMSDRLKATLVFVSIGLMGTVAGFLAGFVLGLIGLLQRDRRKAFAVAGTALNGVIPVFVLLFLLLAQMAAPA</sequence>
<evidence type="ECO:0000313" key="4">
    <source>
        <dbReference type="Proteomes" id="UP001305702"/>
    </source>
</evidence>
<evidence type="ECO:0000256" key="2">
    <source>
        <dbReference type="SAM" id="Phobius"/>
    </source>
</evidence>
<keyword evidence="2" id="KW-1133">Transmembrane helix</keyword>
<feature type="compositionally biased region" description="Basic and acidic residues" evidence="1">
    <location>
        <begin position="1"/>
        <end position="12"/>
    </location>
</feature>
<feature type="transmembrane region" description="Helical" evidence="2">
    <location>
        <begin position="119"/>
        <end position="142"/>
    </location>
</feature>
<keyword evidence="2" id="KW-0812">Transmembrane</keyword>
<dbReference type="AlphaFoldDB" id="A0AA96RDS0"/>